<keyword evidence="7" id="KW-0676">Redox-active center</keyword>
<evidence type="ECO:0000313" key="13">
    <source>
        <dbReference type="EMBL" id="MFF0547018.1"/>
    </source>
</evidence>
<evidence type="ECO:0000256" key="1">
    <source>
        <dbReference type="ARBA" id="ARBA00003330"/>
    </source>
</evidence>
<dbReference type="PANTHER" id="PTHR42801:SF4">
    <property type="entry name" value="AHPC_TSA FAMILY PROTEIN"/>
    <property type="match status" value="1"/>
</dbReference>
<sequence length="151" mass="15983">MLETGVPAPDLRATDTAGATFSLADRRGVAPVLIYFARSTGCPVCAAHVRDLARRQGEFAGVEVVVAVPEDQAAARAWRERHALPFTVLTGDDGAAHASIGLRRTMFGSMQQSGTVLVDAAGVVRYVRTATLPTGGYDRRETTEAVAALTR</sequence>
<dbReference type="Gene3D" id="3.40.30.10">
    <property type="entry name" value="Glutaredoxin"/>
    <property type="match status" value="1"/>
</dbReference>
<evidence type="ECO:0000256" key="4">
    <source>
        <dbReference type="ARBA" id="ARBA00022862"/>
    </source>
</evidence>
<evidence type="ECO:0000256" key="8">
    <source>
        <dbReference type="ARBA" id="ARBA00032824"/>
    </source>
</evidence>
<name>A0ABW6PY06_9NOCA</name>
<evidence type="ECO:0000259" key="12">
    <source>
        <dbReference type="PROSITE" id="PS51352"/>
    </source>
</evidence>
<evidence type="ECO:0000256" key="7">
    <source>
        <dbReference type="ARBA" id="ARBA00023284"/>
    </source>
</evidence>
<comment type="catalytic activity">
    <reaction evidence="11">
        <text>a hydroperoxide + [thioredoxin]-dithiol = an alcohol + [thioredoxin]-disulfide + H2O</text>
        <dbReference type="Rhea" id="RHEA:62620"/>
        <dbReference type="Rhea" id="RHEA-COMP:10698"/>
        <dbReference type="Rhea" id="RHEA-COMP:10700"/>
        <dbReference type="ChEBI" id="CHEBI:15377"/>
        <dbReference type="ChEBI" id="CHEBI:29950"/>
        <dbReference type="ChEBI" id="CHEBI:30879"/>
        <dbReference type="ChEBI" id="CHEBI:35924"/>
        <dbReference type="ChEBI" id="CHEBI:50058"/>
        <dbReference type="EC" id="1.11.1.24"/>
    </reaction>
</comment>
<proteinExistence type="inferred from homology"/>
<evidence type="ECO:0000256" key="2">
    <source>
        <dbReference type="ARBA" id="ARBA00013017"/>
    </source>
</evidence>
<dbReference type="Pfam" id="PF00578">
    <property type="entry name" value="AhpC-TSA"/>
    <property type="match status" value="1"/>
</dbReference>
<dbReference type="RefSeq" id="WP_387703181.1">
    <property type="nucleotide sequence ID" value="NZ_JBIAMX010000030.1"/>
</dbReference>
<comment type="similarity">
    <text evidence="9">Belongs to the peroxiredoxin family. BCP/PrxQ subfamily.</text>
</comment>
<dbReference type="EMBL" id="JBIAMX010000030">
    <property type="protein sequence ID" value="MFF0547018.1"/>
    <property type="molecule type" value="Genomic_DNA"/>
</dbReference>
<dbReference type="Proteomes" id="UP001601444">
    <property type="component" value="Unassembled WGS sequence"/>
</dbReference>
<keyword evidence="14" id="KW-1185">Reference proteome</keyword>
<evidence type="ECO:0000256" key="5">
    <source>
        <dbReference type="ARBA" id="ARBA00023002"/>
    </source>
</evidence>
<dbReference type="PANTHER" id="PTHR42801">
    <property type="entry name" value="THIOREDOXIN-DEPENDENT PEROXIDE REDUCTASE"/>
    <property type="match status" value="1"/>
</dbReference>
<evidence type="ECO:0000256" key="9">
    <source>
        <dbReference type="ARBA" id="ARBA00038489"/>
    </source>
</evidence>
<evidence type="ECO:0000256" key="10">
    <source>
        <dbReference type="ARBA" id="ARBA00041373"/>
    </source>
</evidence>
<dbReference type="InterPro" id="IPR000866">
    <property type="entry name" value="AhpC/TSA"/>
</dbReference>
<evidence type="ECO:0000256" key="6">
    <source>
        <dbReference type="ARBA" id="ARBA00023157"/>
    </source>
</evidence>
<feature type="domain" description="Thioredoxin" evidence="12">
    <location>
        <begin position="2"/>
        <end position="151"/>
    </location>
</feature>
<protein>
    <recommendedName>
        <fullName evidence="2">thioredoxin-dependent peroxiredoxin</fullName>
        <ecNumber evidence="2">1.11.1.24</ecNumber>
    </recommendedName>
    <alternativeName>
        <fullName evidence="10">Bacterioferritin comigratory protein</fullName>
    </alternativeName>
    <alternativeName>
        <fullName evidence="8">Thioredoxin peroxidase</fullName>
    </alternativeName>
</protein>
<dbReference type="SUPFAM" id="SSF52833">
    <property type="entry name" value="Thioredoxin-like"/>
    <property type="match status" value="1"/>
</dbReference>
<keyword evidence="6" id="KW-1015">Disulfide bond</keyword>
<evidence type="ECO:0000256" key="11">
    <source>
        <dbReference type="ARBA" id="ARBA00049091"/>
    </source>
</evidence>
<comment type="function">
    <text evidence="1">Thiol-specific peroxidase that catalyzes the reduction of hydrogen peroxide and organic hydroperoxides to water and alcohols, respectively. Plays a role in cell protection against oxidative stress by detoxifying peroxides and as sensor of hydrogen peroxide-mediated signaling events.</text>
</comment>
<gene>
    <name evidence="13" type="ORF">ACFYTF_29690</name>
</gene>
<dbReference type="InterPro" id="IPR050924">
    <property type="entry name" value="Peroxiredoxin_BCP/PrxQ"/>
</dbReference>
<comment type="caution">
    <text evidence="13">The sequence shown here is derived from an EMBL/GenBank/DDBJ whole genome shotgun (WGS) entry which is preliminary data.</text>
</comment>
<dbReference type="InterPro" id="IPR036249">
    <property type="entry name" value="Thioredoxin-like_sf"/>
</dbReference>
<evidence type="ECO:0000256" key="3">
    <source>
        <dbReference type="ARBA" id="ARBA00022559"/>
    </source>
</evidence>
<evidence type="ECO:0000313" key="14">
    <source>
        <dbReference type="Proteomes" id="UP001601444"/>
    </source>
</evidence>
<keyword evidence="3" id="KW-0575">Peroxidase</keyword>
<keyword evidence="5" id="KW-0560">Oxidoreductase</keyword>
<reference evidence="13 14" key="1">
    <citation type="submission" date="2024-10" db="EMBL/GenBank/DDBJ databases">
        <title>The Natural Products Discovery Center: Release of the First 8490 Sequenced Strains for Exploring Actinobacteria Biosynthetic Diversity.</title>
        <authorList>
            <person name="Kalkreuter E."/>
            <person name="Kautsar S.A."/>
            <person name="Yang D."/>
            <person name="Bader C.D."/>
            <person name="Teijaro C.N."/>
            <person name="Fluegel L."/>
            <person name="Davis C.M."/>
            <person name="Simpson J.R."/>
            <person name="Lauterbach L."/>
            <person name="Steele A.D."/>
            <person name="Gui C."/>
            <person name="Meng S."/>
            <person name="Li G."/>
            <person name="Viehrig K."/>
            <person name="Ye F."/>
            <person name="Su P."/>
            <person name="Kiefer A.F."/>
            <person name="Nichols A."/>
            <person name="Cepeda A.J."/>
            <person name="Yan W."/>
            <person name="Fan B."/>
            <person name="Jiang Y."/>
            <person name="Adhikari A."/>
            <person name="Zheng C.-J."/>
            <person name="Schuster L."/>
            <person name="Cowan T.M."/>
            <person name="Smanski M.J."/>
            <person name="Chevrette M.G."/>
            <person name="De Carvalho L.P.S."/>
            <person name="Shen B."/>
        </authorList>
    </citation>
    <scope>NUCLEOTIDE SEQUENCE [LARGE SCALE GENOMIC DNA]</scope>
    <source>
        <strain evidence="13 14">NPDC004045</strain>
    </source>
</reference>
<dbReference type="PROSITE" id="PS51352">
    <property type="entry name" value="THIOREDOXIN_2"/>
    <property type="match status" value="1"/>
</dbReference>
<accession>A0ABW6PY06</accession>
<organism evidence="13 14">
    <name type="scientific">Nocardia thailandica</name>
    <dbReference type="NCBI Taxonomy" id="257275"/>
    <lineage>
        <taxon>Bacteria</taxon>
        <taxon>Bacillati</taxon>
        <taxon>Actinomycetota</taxon>
        <taxon>Actinomycetes</taxon>
        <taxon>Mycobacteriales</taxon>
        <taxon>Nocardiaceae</taxon>
        <taxon>Nocardia</taxon>
    </lineage>
</organism>
<dbReference type="InterPro" id="IPR013766">
    <property type="entry name" value="Thioredoxin_domain"/>
</dbReference>
<keyword evidence="4" id="KW-0049">Antioxidant</keyword>
<dbReference type="EC" id="1.11.1.24" evidence="2"/>